<evidence type="ECO:0000313" key="3">
    <source>
        <dbReference type="Proteomes" id="UP001058267"/>
    </source>
</evidence>
<dbReference type="EMBL" id="CP102252">
    <property type="protein sequence ID" value="UWN65567.1"/>
    <property type="molecule type" value="Genomic_DNA"/>
</dbReference>
<proteinExistence type="predicted"/>
<evidence type="ECO:0000256" key="1">
    <source>
        <dbReference type="SAM" id="Phobius"/>
    </source>
</evidence>
<reference evidence="2" key="1">
    <citation type="journal article" date="2022" name="Cell">
        <title>Design, construction, and in vivo augmentation of a complex gut microbiome.</title>
        <authorList>
            <person name="Cheng A.G."/>
            <person name="Ho P.Y."/>
            <person name="Aranda-Diaz A."/>
            <person name="Jain S."/>
            <person name="Yu F.B."/>
            <person name="Meng X."/>
            <person name="Wang M."/>
            <person name="Iakiviak M."/>
            <person name="Nagashima K."/>
            <person name="Zhao A."/>
            <person name="Murugkar P."/>
            <person name="Patil A."/>
            <person name="Atabakhsh K."/>
            <person name="Weakley A."/>
            <person name="Yan J."/>
            <person name="Brumbaugh A.R."/>
            <person name="Higginbottom S."/>
            <person name="Dimas A."/>
            <person name="Shiver A.L."/>
            <person name="Deutschbauer A."/>
            <person name="Neff N."/>
            <person name="Sonnenburg J.L."/>
            <person name="Huang K.C."/>
            <person name="Fischbach M.A."/>
        </authorList>
    </citation>
    <scope>NUCLEOTIDE SEQUENCE</scope>
    <source>
        <strain evidence="2">JC50</strain>
    </source>
</reference>
<keyword evidence="1" id="KW-0812">Transmembrane</keyword>
<sequence>MDKIKICEAMYALPGGVVVRRRKSLVAPVVLLAVGAALLVLNSVYSAVLTNNMRSALVFIGACLALTGAILCAVRGFGSTGAPYYSAGRCYLGYDELYFDRSEIAAVTESIATGNLSRLLTMPRAQVPAVTVCIYRSPDNSFVAMQAFEYVDLEYRPLTGLEIIDRNAA</sequence>
<feature type="transmembrane region" description="Helical" evidence="1">
    <location>
        <begin position="57"/>
        <end position="77"/>
    </location>
</feature>
<evidence type="ECO:0008006" key="4">
    <source>
        <dbReference type="Google" id="ProtNLM"/>
    </source>
</evidence>
<dbReference type="Proteomes" id="UP001058267">
    <property type="component" value="Chromosome"/>
</dbReference>
<keyword evidence="1" id="KW-0472">Membrane</keyword>
<organism evidence="2 3">
    <name type="scientific">Alistipes senegalensis JC50</name>
    <dbReference type="NCBI Taxonomy" id="1033732"/>
    <lineage>
        <taxon>Bacteria</taxon>
        <taxon>Pseudomonadati</taxon>
        <taxon>Bacteroidota</taxon>
        <taxon>Bacteroidia</taxon>
        <taxon>Bacteroidales</taxon>
        <taxon>Rikenellaceae</taxon>
        <taxon>Alistipes</taxon>
    </lineage>
</organism>
<keyword evidence="3" id="KW-1185">Reference proteome</keyword>
<accession>A0ABY5V7F6</accession>
<name>A0ABY5V7F6_9BACT</name>
<protein>
    <recommendedName>
        <fullName evidence="4">Transmembrane protein</fullName>
    </recommendedName>
</protein>
<feature type="transmembrane region" description="Helical" evidence="1">
    <location>
        <begin position="25"/>
        <end position="45"/>
    </location>
</feature>
<dbReference type="RefSeq" id="WP_019149804.1">
    <property type="nucleotide sequence ID" value="NZ_CP102252.1"/>
</dbReference>
<gene>
    <name evidence="2" type="ORF">NQ519_01660</name>
</gene>
<evidence type="ECO:0000313" key="2">
    <source>
        <dbReference type="EMBL" id="UWN65567.1"/>
    </source>
</evidence>
<keyword evidence="1" id="KW-1133">Transmembrane helix</keyword>